<dbReference type="AlphaFoldDB" id="A0AAD7Y8M6"/>
<reference evidence="1" key="1">
    <citation type="submission" date="2023-03" db="EMBL/GenBank/DDBJ databases">
        <title>Chromosome-level genomes of two armyworms, Mythimna separata and Mythimna loreyi, provide insights into the biosynthesis and reception of sex pheromones.</title>
        <authorList>
            <person name="Zhao H."/>
        </authorList>
    </citation>
    <scope>NUCLEOTIDE SEQUENCE</scope>
    <source>
        <strain evidence="1">BeijingLab</strain>
        <tissue evidence="1">Pupa</tissue>
    </source>
</reference>
<dbReference type="Proteomes" id="UP001231518">
    <property type="component" value="Chromosome 30"/>
</dbReference>
<organism evidence="1 2">
    <name type="scientific">Mythimna separata</name>
    <name type="common">Oriental armyworm</name>
    <name type="synonym">Pseudaletia separata</name>
    <dbReference type="NCBI Taxonomy" id="271217"/>
    <lineage>
        <taxon>Eukaryota</taxon>
        <taxon>Metazoa</taxon>
        <taxon>Ecdysozoa</taxon>
        <taxon>Arthropoda</taxon>
        <taxon>Hexapoda</taxon>
        <taxon>Insecta</taxon>
        <taxon>Pterygota</taxon>
        <taxon>Neoptera</taxon>
        <taxon>Endopterygota</taxon>
        <taxon>Lepidoptera</taxon>
        <taxon>Glossata</taxon>
        <taxon>Ditrysia</taxon>
        <taxon>Noctuoidea</taxon>
        <taxon>Noctuidae</taxon>
        <taxon>Noctuinae</taxon>
        <taxon>Hadenini</taxon>
        <taxon>Mythimna</taxon>
    </lineage>
</organism>
<accession>A0AAD7Y8M6</accession>
<evidence type="ECO:0000313" key="1">
    <source>
        <dbReference type="EMBL" id="KAJ8706531.1"/>
    </source>
</evidence>
<evidence type="ECO:0000313" key="2">
    <source>
        <dbReference type="Proteomes" id="UP001231518"/>
    </source>
</evidence>
<gene>
    <name evidence="1" type="ORF">PYW07_012609</name>
</gene>
<dbReference type="EMBL" id="JARGEI010000028">
    <property type="protein sequence ID" value="KAJ8706531.1"/>
    <property type="molecule type" value="Genomic_DNA"/>
</dbReference>
<comment type="caution">
    <text evidence="1">The sequence shown here is derived from an EMBL/GenBank/DDBJ whole genome shotgun (WGS) entry which is preliminary data.</text>
</comment>
<keyword evidence="2" id="KW-1185">Reference proteome</keyword>
<sequence length="361" mass="41330">MFDMKDFELSEMFQNVTGISVHDNTEMTHHRVCWECAARLTAASTFRDKALLSDALLKDIAHMKKSDITTLKQNYSMLKSRLTVFTALSHFNIKYEQTDKEIVTDEVKYEQTDKKIVPDEVVSNEIKTEIDQNEIDFEEHEPWLDIHVKMEVESNSVSENNNKDDAFKKLTHTNNDSTSKEDFSCNKSDIAARLTVPTALNSSDIENKDKKAICSNETVLKETIIKQERKGTGFEEKEPWEDISVKIEIESDTIADSNTKRDAFIEGKYSNNDSTFKEDSRCGIRSTELQNDIEEDAKMSYDTVISDDSNRKVNIVEVNDKEMKSKLNVISIIEEDISSEDDSQCLAELVSVEKAKRKDKL</sequence>
<name>A0AAD7Y8M6_MYTSE</name>
<protein>
    <submittedName>
        <fullName evidence="1">Uncharacterized protein</fullName>
    </submittedName>
</protein>
<proteinExistence type="predicted"/>